<proteinExistence type="predicted"/>
<dbReference type="InterPro" id="IPR008984">
    <property type="entry name" value="SMAD_FHA_dom_sf"/>
</dbReference>
<protein>
    <submittedName>
        <fullName evidence="3">Aprataxin and PNK-like factor</fullName>
    </submittedName>
</protein>
<feature type="domain" description="PBZ-type" evidence="2">
    <location>
        <begin position="343"/>
        <end position="366"/>
    </location>
</feature>
<dbReference type="AlphaFoldDB" id="A0AA35R6G3"/>
<dbReference type="InterPro" id="IPR019406">
    <property type="entry name" value="APLF_PBZ"/>
</dbReference>
<comment type="caution">
    <text evidence="3">The sequence shown here is derived from an EMBL/GenBank/DDBJ whole genome shotgun (WGS) entry which is preliminary data.</text>
</comment>
<gene>
    <name evidence="3" type="ORF">GBAR_LOCUS4003</name>
</gene>
<evidence type="ECO:0000313" key="4">
    <source>
        <dbReference type="Proteomes" id="UP001174909"/>
    </source>
</evidence>
<feature type="compositionally biased region" description="Basic and acidic residues" evidence="1">
    <location>
        <begin position="335"/>
        <end position="345"/>
    </location>
</feature>
<feature type="compositionally biased region" description="Basic and acidic residues" evidence="1">
    <location>
        <begin position="120"/>
        <end position="164"/>
    </location>
</feature>
<dbReference type="GO" id="GO:0005634">
    <property type="term" value="C:nucleus"/>
    <property type="evidence" value="ECO:0007669"/>
    <property type="project" value="TreeGrafter"/>
</dbReference>
<dbReference type="GO" id="GO:0003906">
    <property type="term" value="F:DNA-(apurinic or apyrimidinic site) endonuclease activity"/>
    <property type="evidence" value="ECO:0007669"/>
    <property type="project" value="InterPro"/>
</dbReference>
<dbReference type="PANTHER" id="PTHR21315:SF2">
    <property type="entry name" value="APRATAXIN AND PNK-LIKE FACTOR"/>
    <property type="match status" value="1"/>
</dbReference>
<feature type="domain" description="PBZ-type" evidence="2">
    <location>
        <begin position="316"/>
        <end position="338"/>
    </location>
</feature>
<dbReference type="GO" id="GO:0035861">
    <property type="term" value="C:site of double-strand break"/>
    <property type="evidence" value="ECO:0007669"/>
    <property type="project" value="TreeGrafter"/>
</dbReference>
<evidence type="ECO:0000259" key="2">
    <source>
        <dbReference type="Pfam" id="PF10283"/>
    </source>
</evidence>
<dbReference type="GO" id="GO:0006302">
    <property type="term" value="P:double-strand break repair"/>
    <property type="evidence" value="ECO:0007669"/>
    <property type="project" value="InterPro"/>
</dbReference>
<dbReference type="EMBL" id="CASHTH010000571">
    <property type="protein sequence ID" value="CAI8004781.1"/>
    <property type="molecule type" value="Genomic_DNA"/>
</dbReference>
<dbReference type="Proteomes" id="UP001174909">
    <property type="component" value="Unassembled WGS sequence"/>
</dbReference>
<dbReference type="Pfam" id="PF10283">
    <property type="entry name" value="zf-CCHH"/>
    <property type="match status" value="2"/>
</dbReference>
<feature type="compositionally biased region" description="Low complexity" evidence="1">
    <location>
        <begin position="217"/>
        <end position="257"/>
    </location>
</feature>
<feature type="region of interest" description="Disordered" evidence="1">
    <location>
        <begin position="120"/>
        <end position="322"/>
    </location>
</feature>
<organism evidence="3 4">
    <name type="scientific">Geodia barretti</name>
    <name type="common">Barrett's horny sponge</name>
    <dbReference type="NCBI Taxonomy" id="519541"/>
    <lineage>
        <taxon>Eukaryota</taxon>
        <taxon>Metazoa</taxon>
        <taxon>Porifera</taxon>
        <taxon>Demospongiae</taxon>
        <taxon>Heteroscleromorpha</taxon>
        <taxon>Tetractinellida</taxon>
        <taxon>Astrophorina</taxon>
        <taxon>Geodiidae</taxon>
        <taxon>Geodia</taxon>
    </lineage>
</organism>
<evidence type="ECO:0000256" key="1">
    <source>
        <dbReference type="SAM" id="MobiDB-lite"/>
    </source>
</evidence>
<keyword evidence="4" id="KW-1185">Reference proteome</keyword>
<dbReference type="GO" id="GO:0008408">
    <property type="term" value="F:3'-5' exonuclease activity"/>
    <property type="evidence" value="ECO:0007669"/>
    <property type="project" value="InterPro"/>
</dbReference>
<name>A0AA35R6G3_GEOBA</name>
<reference evidence="3" key="1">
    <citation type="submission" date="2023-03" db="EMBL/GenBank/DDBJ databases">
        <authorList>
            <person name="Steffen K."/>
            <person name="Cardenas P."/>
        </authorList>
    </citation>
    <scope>NUCLEOTIDE SEQUENCE</scope>
</reference>
<dbReference type="InterPro" id="IPR039253">
    <property type="entry name" value="APLF"/>
</dbReference>
<dbReference type="PANTHER" id="PTHR21315">
    <property type="entry name" value="APRATAXIN AND PNK-LIKE FACTOR-RELATED"/>
    <property type="match status" value="1"/>
</dbReference>
<feature type="compositionally biased region" description="Polar residues" evidence="1">
    <location>
        <begin position="288"/>
        <end position="303"/>
    </location>
</feature>
<dbReference type="Gene3D" id="2.60.200.20">
    <property type="match status" value="1"/>
</dbReference>
<dbReference type="SUPFAM" id="SSF49879">
    <property type="entry name" value="SMAD/FHA domain"/>
    <property type="match status" value="1"/>
</dbReference>
<feature type="compositionally biased region" description="Basic residues" evidence="1">
    <location>
        <begin position="377"/>
        <end position="386"/>
    </location>
</feature>
<feature type="compositionally biased region" description="Acidic residues" evidence="1">
    <location>
        <begin position="445"/>
        <end position="454"/>
    </location>
</feature>
<sequence length="469" mass="50736">MARLVGQDSDVVLELESGETVLGRGPLLKIVDKRVSRSHATLEWENGILRLCPVLQALGSLHHVLFASFPLQKHSNPCFLRPEGRSEFTTLVRDEWVELHHGNQISLLPDSLQYSVELETSQRERAGSQEQKERQREESRERETNEEREGSEKEEDAGPEREVKVATGMSQEKAANQHEQELYGGDDVSSVSAAVEGERRSAAAGTGRRRILPSWLSGGVATSSKTTASSRGSSRKTAGSGSRTVSGETSGSKTGSEPCGGSSSNKAPVRRKRKLSPSPDDEETSPSAAQATVTRDSVPQSVGGSPESGGPATPLPPCPYGAACYRKNPAHFQEFSHGRVDDRPHCPYGNACYRKNPEHRNQFQHSGPPAEGAAATKRARQTRRKRNSTEGVMSVLAGGSDDSDGPNTYDYNDSFIDDKELSGGSTSYGGESEDSDWAPPTQGGAEEEEVGDLVDEAKGFISNKKMWQP</sequence>
<feature type="region of interest" description="Disordered" evidence="1">
    <location>
        <begin position="335"/>
        <end position="469"/>
    </location>
</feature>
<accession>A0AA35R6G3</accession>
<evidence type="ECO:0000313" key="3">
    <source>
        <dbReference type="EMBL" id="CAI8004781.1"/>
    </source>
</evidence>